<keyword evidence="5" id="KW-1185">Reference proteome</keyword>
<proteinExistence type="predicted"/>
<dbReference type="EMBL" id="SDMK01000001">
    <property type="protein sequence ID" value="RXS96987.1"/>
    <property type="molecule type" value="Genomic_DNA"/>
</dbReference>
<evidence type="ECO:0000313" key="4">
    <source>
        <dbReference type="EMBL" id="RXS96987.1"/>
    </source>
</evidence>
<accession>A0A4Q1SHY4</accession>
<dbReference type="InterPro" id="IPR017871">
    <property type="entry name" value="ABC_transporter-like_CS"/>
</dbReference>
<comment type="caution">
    <text evidence="4">The sequence shown here is derived from an EMBL/GenBank/DDBJ whole genome shotgun (WGS) entry which is preliminary data.</text>
</comment>
<dbReference type="SUPFAM" id="SSF52540">
    <property type="entry name" value="P-loop containing nucleoside triphosphate hydrolases"/>
    <property type="match status" value="1"/>
</dbReference>
<dbReference type="InterPro" id="IPR027417">
    <property type="entry name" value="P-loop_NTPase"/>
</dbReference>
<dbReference type="Gene3D" id="3.40.50.300">
    <property type="entry name" value="P-loop containing nucleotide triphosphate hydrolases"/>
    <property type="match status" value="1"/>
</dbReference>
<organism evidence="4 5">
    <name type="scientific">Silvibacterium dinghuense</name>
    <dbReference type="NCBI Taxonomy" id="1560006"/>
    <lineage>
        <taxon>Bacteria</taxon>
        <taxon>Pseudomonadati</taxon>
        <taxon>Acidobacteriota</taxon>
        <taxon>Terriglobia</taxon>
        <taxon>Terriglobales</taxon>
        <taxon>Acidobacteriaceae</taxon>
        <taxon>Silvibacterium</taxon>
    </lineage>
</organism>
<dbReference type="PROSITE" id="PS50893">
    <property type="entry name" value="ABC_TRANSPORTER_2"/>
    <property type="match status" value="1"/>
</dbReference>
<keyword evidence="1" id="KW-0547">Nucleotide-binding</keyword>
<dbReference type="PROSITE" id="PS00211">
    <property type="entry name" value="ABC_TRANSPORTER_1"/>
    <property type="match status" value="1"/>
</dbReference>
<gene>
    <name evidence="4" type="ORF">ESZ00_03360</name>
</gene>
<dbReference type="OrthoDB" id="9802264at2"/>
<name>A0A4Q1SHY4_9BACT</name>
<dbReference type="GO" id="GO:0005524">
    <property type="term" value="F:ATP binding"/>
    <property type="evidence" value="ECO:0007669"/>
    <property type="project" value="UniProtKB-KW"/>
</dbReference>
<evidence type="ECO:0000313" key="5">
    <source>
        <dbReference type="Proteomes" id="UP000290253"/>
    </source>
</evidence>
<dbReference type="AlphaFoldDB" id="A0A4Q1SHY4"/>
<keyword evidence="2 4" id="KW-0067">ATP-binding</keyword>
<dbReference type="SMART" id="SM00382">
    <property type="entry name" value="AAA"/>
    <property type="match status" value="1"/>
</dbReference>
<evidence type="ECO:0000259" key="3">
    <source>
        <dbReference type="PROSITE" id="PS50893"/>
    </source>
</evidence>
<dbReference type="GO" id="GO:0016887">
    <property type="term" value="F:ATP hydrolysis activity"/>
    <property type="evidence" value="ECO:0007669"/>
    <property type="project" value="InterPro"/>
</dbReference>
<reference evidence="4 5" key="1">
    <citation type="journal article" date="2016" name="Int. J. Syst. Evol. Microbiol.">
        <title>Acidipila dinghuensis sp. nov., an acidobacterium isolated from forest soil.</title>
        <authorList>
            <person name="Jiang Y.W."/>
            <person name="Wang J."/>
            <person name="Chen M.H."/>
            <person name="Lv Y.Y."/>
            <person name="Qiu L.H."/>
        </authorList>
    </citation>
    <scope>NUCLEOTIDE SEQUENCE [LARGE SCALE GENOMIC DNA]</scope>
    <source>
        <strain evidence="4 5">DHOF10</strain>
    </source>
</reference>
<dbReference type="PANTHER" id="PTHR43514">
    <property type="entry name" value="ABC TRANSPORTER I FAMILY MEMBER 10"/>
    <property type="match status" value="1"/>
</dbReference>
<dbReference type="Pfam" id="PF00005">
    <property type="entry name" value="ABC_tran"/>
    <property type="match status" value="1"/>
</dbReference>
<dbReference type="RefSeq" id="WP_129206768.1">
    <property type="nucleotide sequence ID" value="NZ_BMGU01000001.1"/>
</dbReference>
<protein>
    <submittedName>
        <fullName evidence="4">ATP-binding cassette domain-containing protein</fullName>
    </submittedName>
</protein>
<dbReference type="InterPro" id="IPR003439">
    <property type="entry name" value="ABC_transporter-like_ATP-bd"/>
</dbReference>
<evidence type="ECO:0000256" key="1">
    <source>
        <dbReference type="ARBA" id="ARBA00022741"/>
    </source>
</evidence>
<dbReference type="InterPro" id="IPR003593">
    <property type="entry name" value="AAA+_ATPase"/>
</dbReference>
<dbReference type="InterPro" id="IPR050334">
    <property type="entry name" value="Molybdenum_import_ModC"/>
</dbReference>
<evidence type="ECO:0000256" key="2">
    <source>
        <dbReference type="ARBA" id="ARBA00022840"/>
    </source>
</evidence>
<dbReference type="Proteomes" id="UP000290253">
    <property type="component" value="Unassembled WGS sequence"/>
</dbReference>
<sequence>MTSAPFLDVDAGWRRGGFTLEASFVLRARWNVLFGPSGSGKTTLLRIIAGLTTERDGLVRAQVRLNGRVLTEASVYLPPGQRRIGFVTQQASLFPHLTGRGNVGFGLARWRLPEREERIGEMLAMFGAEELADRKPTGMSGGERQKIALARALAPRPELLLLDEPFAALDAESRRRTIDALRAAEVPVLYVSHDLADAWQADGEALVLEAGRITTQGAARTVLSPARTRLLTQLGARAD</sequence>
<feature type="domain" description="ABC transporter" evidence="3">
    <location>
        <begin position="4"/>
        <end position="235"/>
    </location>
</feature>
<dbReference type="PANTHER" id="PTHR43514:SF4">
    <property type="entry name" value="ABC TRANSPORTER I FAMILY MEMBER 10"/>
    <property type="match status" value="1"/>
</dbReference>